<evidence type="ECO:0000313" key="1">
    <source>
        <dbReference type="EMBL" id="SBP69112.1"/>
    </source>
</evidence>
<name>A0A1A8BNB3_NOTKA</name>
<reference evidence="1" key="2">
    <citation type="submission" date="2016-06" db="EMBL/GenBank/DDBJ databases">
        <title>The genome of a short-lived fish provides insights into sex chromosome evolution and the genetic control of aging.</title>
        <authorList>
            <person name="Reichwald K."/>
            <person name="Felder M."/>
            <person name="Petzold A."/>
            <person name="Koch P."/>
            <person name="Groth M."/>
            <person name="Platzer M."/>
        </authorList>
    </citation>
    <scope>NUCLEOTIDE SEQUENCE</scope>
    <source>
        <tissue evidence="1">Brain</tissue>
    </source>
</reference>
<reference evidence="1" key="1">
    <citation type="submission" date="2016-05" db="EMBL/GenBank/DDBJ databases">
        <authorList>
            <person name="Lavstsen T."/>
            <person name="Jespersen J.S."/>
        </authorList>
    </citation>
    <scope>NUCLEOTIDE SEQUENCE</scope>
    <source>
        <tissue evidence="1">Brain</tissue>
    </source>
</reference>
<protein>
    <submittedName>
        <fullName evidence="1">Receptor-associated protein of the synapse, 43kD</fullName>
    </submittedName>
</protein>
<proteinExistence type="predicted"/>
<organism evidence="1">
    <name type="scientific">Nothobranchius kadleci</name>
    <name type="common">African annual killifish</name>
    <dbReference type="NCBI Taxonomy" id="1051664"/>
    <lineage>
        <taxon>Eukaryota</taxon>
        <taxon>Metazoa</taxon>
        <taxon>Chordata</taxon>
        <taxon>Craniata</taxon>
        <taxon>Vertebrata</taxon>
        <taxon>Euteleostomi</taxon>
        <taxon>Actinopterygii</taxon>
        <taxon>Neopterygii</taxon>
        <taxon>Teleostei</taxon>
        <taxon>Neoteleostei</taxon>
        <taxon>Acanthomorphata</taxon>
        <taxon>Ovalentaria</taxon>
        <taxon>Atherinomorphae</taxon>
        <taxon>Cyprinodontiformes</taxon>
        <taxon>Nothobranchiidae</taxon>
        <taxon>Nothobranchius</taxon>
    </lineage>
</organism>
<feature type="non-terminal residue" evidence="1">
    <location>
        <position position="1"/>
    </location>
</feature>
<dbReference type="AlphaFoldDB" id="A0A1A8BNB3"/>
<keyword evidence="1" id="KW-0675">Receptor</keyword>
<sequence>GTKSCRHYPVPTFSISGVCRQMGQRAVQSVSNPPLSLDLCDCQPGSACWICRLCMIPCRLLTDGEISRQPQDERFGMPT</sequence>
<dbReference type="EMBL" id="HADZ01005171">
    <property type="protein sequence ID" value="SBP69112.1"/>
    <property type="molecule type" value="Transcribed_RNA"/>
</dbReference>
<accession>A0A1A8BNB3</accession>
<gene>
    <name evidence="1" type="primary">RAPSN</name>
</gene>